<organism evidence="2 3">
    <name type="scientific">Roseivivax marinus</name>
    <dbReference type="NCBI Taxonomy" id="1379903"/>
    <lineage>
        <taxon>Bacteria</taxon>
        <taxon>Pseudomonadati</taxon>
        <taxon>Pseudomonadota</taxon>
        <taxon>Alphaproteobacteria</taxon>
        <taxon>Rhodobacterales</taxon>
        <taxon>Roseobacteraceae</taxon>
        <taxon>Roseivivax</taxon>
    </lineage>
</organism>
<evidence type="ECO:0000313" key="3">
    <source>
        <dbReference type="Proteomes" id="UP000019063"/>
    </source>
</evidence>
<dbReference type="InterPro" id="IPR001343">
    <property type="entry name" value="Hemolysn_Ca-bd"/>
</dbReference>
<dbReference type="InterPro" id="IPR012334">
    <property type="entry name" value="Pectin_lyas_fold"/>
</dbReference>
<dbReference type="SMART" id="SM00710">
    <property type="entry name" value="PbH1"/>
    <property type="match status" value="4"/>
</dbReference>
<protein>
    <submittedName>
        <fullName evidence="2">Cadherin domain-containing protein</fullName>
    </submittedName>
</protein>
<proteinExistence type="predicted"/>
<dbReference type="InterPro" id="IPR011050">
    <property type="entry name" value="Pectin_lyase_fold/virulence"/>
</dbReference>
<evidence type="ECO:0000259" key="1">
    <source>
        <dbReference type="Pfam" id="PF17803"/>
    </source>
</evidence>
<dbReference type="InterPro" id="IPR006626">
    <property type="entry name" value="PbH1"/>
</dbReference>
<dbReference type="InterPro" id="IPR011049">
    <property type="entry name" value="Serralysin-like_metalloprot_C"/>
</dbReference>
<dbReference type="GO" id="GO:0005509">
    <property type="term" value="F:calcium ion binding"/>
    <property type="evidence" value="ECO:0007669"/>
    <property type="project" value="InterPro"/>
</dbReference>
<feature type="non-terminal residue" evidence="2">
    <location>
        <position position="1"/>
    </location>
</feature>
<evidence type="ECO:0000313" key="2">
    <source>
        <dbReference type="EMBL" id="ETW10600.1"/>
    </source>
</evidence>
<gene>
    <name evidence="2" type="ORF">ATO8_21376</name>
</gene>
<dbReference type="EMBL" id="AQQW01000045">
    <property type="protein sequence ID" value="ETW10600.1"/>
    <property type="molecule type" value="Genomic_DNA"/>
</dbReference>
<dbReference type="SUPFAM" id="SSF51120">
    <property type="entry name" value="beta-Roll"/>
    <property type="match status" value="1"/>
</dbReference>
<dbReference type="Pfam" id="PF17803">
    <property type="entry name" value="Cadherin_4"/>
    <property type="match status" value="1"/>
</dbReference>
<dbReference type="eggNOG" id="COG3210">
    <property type="taxonomic scope" value="Bacteria"/>
</dbReference>
<name>W4HF35_9RHOB</name>
<keyword evidence="3" id="KW-1185">Reference proteome</keyword>
<accession>W4HF35</accession>
<dbReference type="Pfam" id="PF00353">
    <property type="entry name" value="HemolysinCabind"/>
    <property type="match status" value="1"/>
</dbReference>
<dbReference type="InterPro" id="IPR010221">
    <property type="entry name" value="VCBS_dom"/>
</dbReference>
<reference evidence="2 3" key="1">
    <citation type="journal article" date="2014" name="Antonie Van Leeuwenhoek">
        <title>Roseivivax atlanticus sp. nov., isolated from surface seawater of the Atlantic Ocean.</title>
        <authorList>
            <person name="Li G."/>
            <person name="Lai Q."/>
            <person name="Liu X."/>
            <person name="Sun F."/>
            <person name="Shao Z."/>
        </authorList>
    </citation>
    <scope>NUCLEOTIDE SEQUENCE [LARGE SCALE GENOMIC DNA]</scope>
    <source>
        <strain evidence="2 3">22II-s10s</strain>
    </source>
</reference>
<dbReference type="SUPFAM" id="SSF51126">
    <property type="entry name" value="Pectin lyase-like"/>
    <property type="match status" value="1"/>
</dbReference>
<dbReference type="NCBIfam" id="TIGR01965">
    <property type="entry name" value="VCBS_repeat"/>
    <property type="match status" value="1"/>
</dbReference>
<dbReference type="InterPro" id="IPR040853">
    <property type="entry name" value="RapA2_cadherin-like"/>
</dbReference>
<dbReference type="AlphaFoldDB" id="W4HF35"/>
<dbReference type="Gene3D" id="2.160.20.10">
    <property type="entry name" value="Single-stranded right-handed beta-helix, Pectin lyase-like"/>
    <property type="match status" value="1"/>
</dbReference>
<dbReference type="RefSeq" id="WP_043847639.1">
    <property type="nucleotide sequence ID" value="NZ_AQQW01000045.1"/>
</dbReference>
<dbReference type="STRING" id="1379903.ATO8_21376"/>
<dbReference type="Proteomes" id="UP000019063">
    <property type="component" value="Unassembled WGS sequence"/>
</dbReference>
<feature type="domain" description="RapA2 cadherin-like" evidence="1">
    <location>
        <begin position="577"/>
        <end position="630"/>
    </location>
</feature>
<sequence>SFIGNTLSGDNLLMGLESEGDTVSGNTFTGAPGYTALELWGAGSTVAENAFDLAVGDAEGESVSLTAFVDGAGAYDEAQIAAGNTAPEGAAYAVITGDRLVYADDAAAAAAAAGADGAAIELATGNLAVFNGMSIQAAVDVAEPGATIVVGAGVYTEDVVVDTTVTLLGANAGRPITVPALEGPTPEGARAPESMIDGSIRFARDADGSTLDGMAVIGGGTALGTTFGVYVQAADVTVANSVLAGATEGGYAPGRGIITGTGDGAGLTVTGNGIGGWATGVYANPGSDATISGNVFVGNNVGVSSDGPDVAAITGNAFIGQFFEHIGIGVLPGTGDVDLSGVISGNSFEDALPFFGEMEPIEVQNEPVATKEPEEREVNEVSIYALGSGTDRTLVGTEAQDVFFGNAGDETIAGLEGDDLIAAGAGDDTVIESGFAAGATITFDEAAGNATVITAVGGADTLSGVENLAFDDETVSIVTGADEAATDEDSATTGTVLDNDFDLALGQGDLTVTEVEGTAIGSGAILLASGALVTMAADGSYAYDTSGAFEDLDEGETVTDSFAYTVVDGDGNATVESVTVKITGQNDAPVIGDASAEVQEDDGAAVIAGLAALTSDVDGDDDPAANVTYAVTGVIGGGAASIDGTDLVFDTAGDFETLAAGETEEVTVEVTATD</sequence>
<feature type="non-terminal residue" evidence="2">
    <location>
        <position position="674"/>
    </location>
</feature>
<comment type="caution">
    <text evidence="2">The sequence shown here is derived from an EMBL/GenBank/DDBJ whole genome shotgun (WGS) entry which is preliminary data.</text>
</comment>